<dbReference type="AlphaFoldDB" id="A0A382S1U2"/>
<protein>
    <submittedName>
        <fullName evidence="1">Uncharacterized protein</fullName>
    </submittedName>
</protein>
<dbReference type="EMBL" id="UINC01125522">
    <property type="protein sequence ID" value="SVD03415.1"/>
    <property type="molecule type" value="Genomic_DNA"/>
</dbReference>
<proteinExistence type="predicted"/>
<feature type="non-terminal residue" evidence="1">
    <location>
        <position position="56"/>
    </location>
</feature>
<sequence length="56" mass="6025">MNGFVIHRCRLKLETLLSDPWAPLVIGRSTLQKPVQGGGGFFGSSQLQIGTGQVDL</sequence>
<reference evidence="1" key="1">
    <citation type="submission" date="2018-05" db="EMBL/GenBank/DDBJ databases">
        <authorList>
            <person name="Lanie J.A."/>
            <person name="Ng W.-L."/>
            <person name="Kazmierczak K.M."/>
            <person name="Andrzejewski T.M."/>
            <person name="Davidsen T.M."/>
            <person name="Wayne K.J."/>
            <person name="Tettelin H."/>
            <person name="Glass J.I."/>
            <person name="Rusch D."/>
            <person name="Podicherti R."/>
            <person name="Tsui H.-C.T."/>
            <person name="Winkler M.E."/>
        </authorList>
    </citation>
    <scope>NUCLEOTIDE SEQUENCE</scope>
</reference>
<organism evidence="1">
    <name type="scientific">marine metagenome</name>
    <dbReference type="NCBI Taxonomy" id="408172"/>
    <lineage>
        <taxon>unclassified sequences</taxon>
        <taxon>metagenomes</taxon>
        <taxon>ecological metagenomes</taxon>
    </lineage>
</organism>
<gene>
    <name evidence="1" type="ORF">METZ01_LOCUS356269</name>
</gene>
<name>A0A382S1U2_9ZZZZ</name>
<accession>A0A382S1U2</accession>
<evidence type="ECO:0000313" key="1">
    <source>
        <dbReference type="EMBL" id="SVD03415.1"/>
    </source>
</evidence>